<dbReference type="RefSeq" id="WP_190479606.1">
    <property type="nucleotide sequence ID" value="NZ_JACOFT010000003.1"/>
</dbReference>
<evidence type="ECO:0000256" key="1">
    <source>
        <dbReference type="SAM" id="MobiDB-lite"/>
    </source>
</evidence>
<dbReference type="EMBL" id="JACOFT010000003">
    <property type="protein sequence ID" value="MBC3812065.1"/>
    <property type="molecule type" value="Genomic_DNA"/>
</dbReference>
<proteinExistence type="predicted"/>
<feature type="region of interest" description="Disordered" evidence="1">
    <location>
        <begin position="123"/>
        <end position="158"/>
    </location>
</feature>
<feature type="compositionally biased region" description="Polar residues" evidence="1">
    <location>
        <begin position="63"/>
        <end position="76"/>
    </location>
</feature>
<dbReference type="Proteomes" id="UP000637632">
    <property type="component" value="Unassembled WGS sequence"/>
</dbReference>
<name>A0ABR6XHH6_9BURK</name>
<keyword evidence="2" id="KW-0732">Signal</keyword>
<comment type="caution">
    <text evidence="3">The sequence shown here is derived from an EMBL/GenBank/DDBJ whole genome shotgun (WGS) entry which is preliminary data.</text>
</comment>
<evidence type="ECO:0000313" key="3">
    <source>
        <dbReference type="EMBL" id="MBC3812065.1"/>
    </source>
</evidence>
<protein>
    <recommendedName>
        <fullName evidence="5">DUF1190 domain-containing protein</fullName>
    </recommendedName>
</protein>
<feature type="compositionally biased region" description="Low complexity" evidence="1">
    <location>
        <begin position="135"/>
        <end position="144"/>
    </location>
</feature>
<feature type="compositionally biased region" description="Low complexity" evidence="1">
    <location>
        <begin position="77"/>
        <end position="86"/>
    </location>
</feature>
<accession>A0ABR6XHH6</accession>
<sequence length="158" mass="16522">MSAGIRKPPCKKRVGHALPLLLATSASLTACSDNRPQELTTIRDQYQSLEDCRKDWGERNACEETTNTNLNHISDTGSSASSAAHYAGGGSSGGYHSMGNGSYYGPHYTPGNRETAQRNFGIQNSQGAQPDHAVGRSVSRSVSRGGFGGTAHGHSGGG</sequence>
<keyword evidence="4" id="KW-1185">Reference proteome</keyword>
<feature type="signal peptide" evidence="2">
    <location>
        <begin position="1"/>
        <end position="30"/>
    </location>
</feature>
<feature type="region of interest" description="Disordered" evidence="1">
    <location>
        <begin position="63"/>
        <end position="91"/>
    </location>
</feature>
<evidence type="ECO:0008006" key="5">
    <source>
        <dbReference type="Google" id="ProtNLM"/>
    </source>
</evidence>
<feature type="chain" id="PRO_5046818071" description="DUF1190 domain-containing protein" evidence="2">
    <location>
        <begin position="31"/>
        <end position="158"/>
    </location>
</feature>
<evidence type="ECO:0000313" key="4">
    <source>
        <dbReference type="Proteomes" id="UP000637632"/>
    </source>
</evidence>
<organism evidence="3 4">
    <name type="scientific">Undibacterium aquatile</name>
    <dbReference type="NCBI Taxonomy" id="1537398"/>
    <lineage>
        <taxon>Bacteria</taxon>
        <taxon>Pseudomonadati</taxon>
        <taxon>Pseudomonadota</taxon>
        <taxon>Betaproteobacteria</taxon>
        <taxon>Burkholderiales</taxon>
        <taxon>Oxalobacteraceae</taxon>
        <taxon>Undibacterium</taxon>
    </lineage>
</organism>
<evidence type="ECO:0000256" key="2">
    <source>
        <dbReference type="SAM" id="SignalP"/>
    </source>
</evidence>
<gene>
    <name evidence="3" type="ORF">H8K26_11470</name>
</gene>
<dbReference type="PROSITE" id="PS51257">
    <property type="entry name" value="PROKAR_LIPOPROTEIN"/>
    <property type="match status" value="1"/>
</dbReference>
<reference evidence="3 4" key="1">
    <citation type="submission" date="2020-08" db="EMBL/GenBank/DDBJ databases">
        <title>Novel species isolated from subtropical streams in China.</title>
        <authorList>
            <person name="Lu H."/>
        </authorList>
    </citation>
    <scope>NUCLEOTIDE SEQUENCE [LARGE SCALE GENOMIC DNA]</scope>
    <source>
        <strain evidence="3 4">CCTCC AB 2015119</strain>
    </source>
</reference>
<feature type="compositionally biased region" description="Gly residues" evidence="1">
    <location>
        <begin position="145"/>
        <end position="158"/>
    </location>
</feature>